<name>A0A2W4TFR3_9GAMM</name>
<comment type="subunit">
    <text evidence="13">Homodimer.</text>
</comment>
<comment type="caution">
    <text evidence="15">The sequence shown here is derived from an EMBL/GenBank/DDBJ whole genome shotgun (WGS) entry which is preliminary data.</text>
</comment>
<feature type="binding site" evidence="13">
    <location>
        <position position="579"/>
    </location>
    <ligand>
        <name>[4Fe-4S] cluster</name>
        <dbReference type="ChEBI" id="CHEBI:49883"/>
        <note>4Fe-4S-S-AdoMet</note>
    </ligand>
</feature>
<feature type="binding site" evidence="13">
    <location>
        <position position="229"/>
    </location>
    <ligand>
        <name>substrate</name>
    </ligand>
</feature>
<comment type="pathway">
    <text evidence="2 13">Cofactor biosynthesis; thiamine diphosphate biosynthesis.</text>
</comment>
<comment type="similarity">
    <text evidence="12 13">Belongs to the ThiC family.</text>
</comment>
<comment type="cofactor">
    <cofactor evidence="13">
        <name>[4Fe-4S] cluster</name>
        <dbReference type="ChEBI" id="CHEBI:49883"/>
    </cofactor>
    <text evidence="13">Binds 1 [4Fe-4S] cluster per subunit. The cluster is coordinated with 3 cysteines and an exchangeable S-adenosyl-L-methionine.</text>
</comment>
<evidence type="ECO:0000256" key="3">
    <source>
        <dbReference type="ARBA" id="ARBA00022485"/>
    </source>
</evidence>
<dbReference type="EMBL" id="QJPH01000268">
    <property type="protein sequence ID" value="PZN81537.1"/>
    <property type="molecule type" value="Genomic_DNA"/>
</dbReference>
<dbReference type="GO" id="GO:0070284">
    <property type="term" value="F:phosphomethylpyrimidine synthase activity"/>
    <property type="evidence" value="ECO:0007669"/>
    <property type="project" value="UniProtKB-EC"/>
</dbReference>
<keyword evidence="9 13" id="KW-0411">Iron-sulfur</keyword>
<evidence type="ECO:0000313" key="16">
    <source>
        <dbReference type="Proteomes" id="UP000249396"/>
    </source>
</evidence>
<dbReference type="Proteomes" id="UP000249396">
    <property type="component" value="Unassembled WGS sequence"/>
</dbReference>
<dbReference type="GO" id="GO:0009229">
    <property type="term" value="P:thiamine diphosphate biosynthetic process"/>
    <property type="evidence" value="ECO:0007669"/>
    <property type="project" value="UniProtKB-UniRule"/>
</dbReference>
<keyword evidence="4 13" id="KW-0949">S-adenosyl-L-methionine</keyword>
<dbReference type="FunFam" id="3.20.20.540:FF:000001">
    <property type="entry name" value="Phosphomethylpyrimidine synthase"/>
    <property type="match status" value="1"/>
</dbReference>
<evidence type="ECO:0000256" key="5">
    <source>
        <dbReference type="ARBA" id="ARBA00022723"/>
    </source>
</evidence>
<dbReference type="HAMAP" id="MF_00089">
    <property type="entry name" value="ThiC"/>
    <property type="match status" value="1"/>
</dbReference>
<reference evidence="15 16" key="1">
    <citation type="journal article" date="2018" name="Aquat. Microb. Ecol.">
        <title>Gammaproteobacterial methanotrophs dominate.</title>
        <authorList>
            <person name="Rissanen A.J."/>
            <person name="Saarenheimo J."/>
            <person name="Tiirola M."/>
            <person name="Peura S."/>
            <person name="Aalto S.L."/>
            <person name="Karvinen A."/>
            <person name="Nykanen H."/>
        </authorList>
    </citation>
    <scope>NUCLEOTIDE SEQUENCE [LARGE SCALE GENOMIC DNA]</scope>
    <source>
        <strain evidence="15">AMbin10</strain>
    </source>
</reference>
<dbReference type="Gene3D" id="6.10.250.620">
    <property type="match status" value="1"/>
</dbReference>
<dbReference type="InterPro" id="IPR038521">
    <property type="entry name" value="ThiC/Bza_core_dom"/>
</dbReference>
<organism evidence="15 16">
    <name type="scientific">Candidatus Methylumidiphilus alinenensis</name>
    <dbReference type="NCBI Taxonomy" id="2202197"/>
    <lineage>
        <taxon>Bacteria</taxon>
        <taxon>Pseudomonadati</taxon>
        <taxon>Pseudomonadota</taxon>
        <taxon>Gammaproteobacteria</taxon>
        <taxon>Methylococcales</taxon>
        <taxon>Candidatus Methylumidiphilus</taxon>
    </lineage>
</organism>
<dbReference type="AlphaFoldDB" id="A0A2W4TFR3"/>
<evidence type="ECO:0000313" key="15">
    <source>
        <dbReference type="EMBL" id="PZN81537.1"/>
    </source>
</evidence>
<dbReference type="EC" id="4.1.99.17" evidence="13"/>
<evidence type="ECO:0000259" key="14">
    <source>
        <dbReference type="Pfam" id="PF13667"/>
    </source>
</evidence>
<feature type="binding site" evidence="13">
    <location>
        <position position="571"/>
    </location>
    <ligand>
        <name>[4Fe-4S] cluster</name>
        <dbReference type="ChEBI" id="CHEBI:49883"/>
        <note>4Fe-4S-S-AdoMet</note>
    </ligand>
</feature>
<dbReference type="GO" id="GO:0051539">
    <property type="term" value="F:4 iron, 4 sulfur cluster binding"/>
    <property type="evidence" value="ECO:0007669"/>
    <property type="project" value="UniProtKB-KW"/>
</dbReference>
<evidence type="ECO:0000256" key="12">
    <source>
        <dbReference type="ARBA" id="ARBA00061546"/>
    </source>
</evidence>
<keyword evidence="6 13" id="KW-0862">Zinc</keyword>
<dbReference type="InterPro" id="IPR037509">
    <property type="entry name" value="ThiC"/>
</dbReference>
<feature type="binding site" evidence="13">
    <location>
        <position position="323"/>
    </location>
    <ligand>
        <name>substrate</name>
    </ligand>
</feature>
<dbReference type="Pfam" id="PF01964">
    <property type="entry name" value="ThiC_Rad_SAM"/>
    <property type="match status" value="1"/>
</dbReference>
<dbReference type="NCBIfam" id="NF006763">
    <property type="entry name" value="PRK09284.1"/>
    <property type="match status" value="1"/>
</dbReference>
<gene>
    <name evidence="13" type="primary">thiC</name>
    <name evidence="15" type="ORF">DM484_08450</name>
</gene>
<keyword evidence="7 13" id="KW-0784">Thiamine biosynthesis</keyword>
<dbReference type="SFLD" id="SFLDG01114">
    <property type="entry name" value="phosphomethylpyrimidine_syntha"/>
    <property type="match status" value="1"/>
</dbReference>
<dbReference type="PANTHER" id="PTHR30557:SF1">
    <property type="entry name" value="PHOSPHOMETHYLPYRIMIDINE SYNTHASE, CHLOROPLASTIC"/>
    <property type="match status" value="1"/>
</dbReference>
<keyword evidence="5 13" id="KW-0479">Metal-binding</keyword>
<dbReference type="Gene3D" id="3.20.20.540">
    <property type="entry name" value="Radical SAM ThiC family, central domain"/>
    <property type="match status" value="1"/>
</dbReference>
<feature type="binding site" evidence="13">
    <location>
        <position position="491"/>
    </location>
    <ligand>
        <name>Zn(2+)</name>
        <dbReference type="ChEBI" id="CHEBI:29105"/>
    </ligand>
</feature>
<evidence type="ECO:0000256" key="7">
    <source>
        <dbReference type="ARBA" id="ARBA00022977"/>
    </source>
</evidence>
<protein>
    <recommendedName>
        <fullName evidence="13">Phosphomethylpyrimidine synthase</fullName>
        <ecNumber evidence="13">4.1.99.17</ecNumber>
    </recommendedName>
    <alternativeName>
        <fullName evidence="13">Hydroxymethylpyrimidine phosphate synthase</fullName>
        <shortName evidence="13">HMP-P synthase</shortName>
        <shortName evidence="13">HMP-phosphate synthase</shortName>
        <shortName evidence="13">HMPP synthase</shortName>
    </alternativeName>
    <alternativeName>
        <fullName evidence="13">Thiamine biosynthesis protein ThiC</fullName>
    </alternativeName>
</protein>
<evidence type="ECO:0000256" key="11">
    <source>
        <dbReference type="ARBA" id="ARBA00050218"/>
    </source>
</evidence>
<dbReference type="InterPro" id="IPR025747">
    <property type="entry name" value="ThiC-associated_dom"/>
</dbReference>
<dbReference type="InterPro" id="IPR002817">
    <property type="entry name" value="ThiC/BzaA/B"/>
</dbReference>
<dbReference type="PANTHER" id="PTHR30557">
    <property type="entry name" value="THIAMINE BIOSYNTHESIS PROTEIN THIC"/>
    <property type="match status" value="1"/>
</dbReference>
<proteinExistence type="inferred from homology"/>
<comment type="function">
    <text evidence="1 13">Catalyzes the synthesis of the hydroxymethylpyrimidine phosphate (HMP-P) moiety of thiamine from aminoimidazole ribotide (AIR) in a radical S-adenosyl-L-methionine (SAM)-dependent reaction.</text>
</comment>
<dbReference type="SFLD" id="SFLDF00407">
    <property type="entry name" value="phosphomethylpyrimidine_syntha"/>
    <property type="match status" value="1"/>
</dbReference>
<feature type="binding site" evidence="13">
    <location>
        <position position="258"/>
    </location>
    <ligand>
        <name>substrate</name>
    </ligand>
</feature>
<evidence type="ECO:0000256" key="6">
    <source>
        <dbReference type="ARBA" id="ARBA00022833"/>
    </source>
</evidence>
<dbReference type="NCBIfam" id="TIGR00190">
    <property type="entry name" value="thiC"/>
    <property type="match status" value="1"/>
</dbReference>
<evidence type="ECO:0000256" key="10">
    <source>
        <dbReference type="ARBA" id="ARBA00023239"/>
    </source>
</evidence>
<dbReference type="GO" id="GO:0009228">
    <property type="term" value="P:thiamine biosynthetic process"/>
    <property type="evidence" value="ECO:0007669"/>
    <property type="project" value="UniProtKB-UniRule"/>
</dbReference>
<dbReference type="GO" id="GO:0008270">
    <property type="term" value="F:zinc ion binding"/>
    <property type="evidence" value="ECO:0007669"/>
    <property type="project" value="UniProtKB-UniRule"/>
</dbReference>
<evidence type="ECO:0000256" key="13">
    <source>
        <dbReference type="HAMAP-Rule" id="MF_00089"/>
    </source>
</evidence>
<sequence length="624" mass="69697">MSAVPKQMLHEAVTAKKASIQPFTASEKIYAQGTSPDIRVPFRKVTQSDTPASFGAEKNPPLFIYDTSGPYTDPKVSIDLRLGLPALREPWIEARGDTVRLTGPSSSYGHERQHDPKLAEMRFEHIRSPRRAKPGANVSQMHYAKQGIITPEMEFIAIRESQKLAEASEIYNFQHPGESFGAAIPKIITPEFVRDEVARGRAIIPNNINHPESEPMIIGRNFLVKINCNLGNSAVTSSIEEEVEKMLWSIRWGGDTVMDLSTGKNIHETREWIIRNSPVPIGTVPIYQALEKVNGKAEELTWEIFRDTLIEQAEQGVDYFTIHAGVRLAHIPLSAKRVTGIVSRGGSIMAKWCLAHHKESFLYTHFEETCEIMKAYDVAFSLGDGLRPGSIADANDEAQFAELRTLGELTKIAWKHDVQTMIEGPGHVPMHMIKANMDEQLKHCDEAPFYTLGPLTTDIAPGYDHITSAIGAAMIGWYGTAMLCYVTPKEHLGLPNKQDVRDGIIAYKIAAHAADLAKGHPGAQARDNALSKARFEFRWQDQFNLSLDPEKALEFHDETLPQEGAKQAHFCSMCGPHFCSMRITQDVRDYAKAHQLSETEALEKGMEEMSEEFVKHGAEIYQKV</sequence>
<dbReference type="GO" id="GO:0005829">
    <property type="term" value="C:cytosol"/>
    <property type="evidence" value="ECO:0007669"/>
    <property type="project" value="TreeGrafter"/>
</dbReference>
<evidence type="ECO:0000256" key="1">
    <source>
        <dbReference type="ARBA" id="ARBA00003175"/>
    </source>
</evidence>
<dbReference type="NCBIfam" id="NF009895">
    <property type="entry name" value="PRK13352.1"/>
    <property type="match status" value="1"/>
</dbReference>
<feature type="binding site" evidence="13">
    <location>
        <position position="450"/>
    </location>
    <ligand>
        <name>substrate</name>
    </ligand>
</feature>
<keyword evidence="10 13" id="KW-0456">Lyase</keyword>
<dbReference type="UniPathway" id="UPA00060"/>
<dbReference type="SFLD" id="SFLDS00113">
    <property type="entry name" value="Radical_SAM_Phosphomethylpyrim"/>
    <property type="match status" value="1"/>
</dbReference>
<feature type="binding site" evidence="13">
    <location>
        <position position="427"/>
    </location>
    <ligand>
        <name>Zn(2+)</name>
        <dbReference type="ChEBI" id="CHEBI:29105"/>
    </ligand>
</feature>
<comment type="catalytic activity">
    <reaction evidence="11 13">
        <text>5-amino-1-(5-phospho-beta-D-ribosyl)imidazole + S-adenosyl-L-methionine = 4-amino-2-methyl-5-(phosphooxymethyl)pyrimidine + CO + 5'-deoxyadenosine + formate + L-methionine + 3 H(+)</text>
        <dbReference type="Rhea" id="RHEA:24840"/>
        <dbReference type="ChEBI" id="CHEBI:15378"/>
        <dbReference type="ChEBI" id="CHEBI:15740"/>
        <dbReference type="ChEBI" id="CHEBI:17245"/>
        <dbReference type="ChEBI" id="CHEBI:17319"/>
        <dbReference type="ChEBI" id="CHEBI:57844"/>
        <dbReference type="ChEBI" id="CHEBI:58354"/>
        <dbReference type="ChEBI" id="CHEBI:59789"/>
        <dbReference type="ChEBI" id="CHEBI:137981"/>
        <dbReference type="EC" id="4.1.99.17"/>
    </reaction>
</comment>
<feature type="binding site" evidence="13">
    <location>
        <position position="287"/>
    </location>
    <ligand>
        <name>substrate</name>
    </ligand>
</feature>
<accession>A0A2W4TFR3</accession>
<evidence type="ECO:0000256" key="9">
    <source>
        <dbReference type="ARBA" id="ARBA00023014"/>
    </source>
</evidence>
<feature type="binding site" evidence="13">
    <location>
        <begin position="384"/>
        <end position="387"/>
    </location>
    <ligand>
        <name>substrate</name>
    </ligand>
</feature>
<feature type="binding site" evidence="13">
    <location>
        <begin position="343"/>
        <end position="345"/>
    </location>
    <ligand>
        <name>substrate</name>
    </ligand>
</feature>
<keyword evidence="3 13" id="KW-0004">4Fe-4S</keyword>
<evidence type="ECO:0000256" key="4">
    <source>
        <dbReference type="ARBA" id="ARBA00022691"/>
    </source>
</evidence>
<evidence type="ECO:0000256" key="8">
    <source>
        <dbReference type="ARBA" id="ARBA00023004"/>
    </source>
</evidence>
<keyword evidence="8 13" id="KW-0408">Iron</keyword>
<feature type="domain" description="ThiC-associated" evidence="14">
    <location>
        <begin position="22"/>
        <end position="98"/>
    </location>
</feature>
<dbReference type="Pfam" id="PF13667">
    <property type="entry name" value="ThiC-associated"/>
    <property type="match status" value="1"/>
</dbReference>
<feature type="binding site" evidence="13">
    <location>
        <position position="574"/>
    </location>
    <ligand>
        <name>[4Fe-4S] cluster</name>
        <dbReference type="ChEBI" id="CHEBI:49883"/>
        <note>4Fe-4S-S-AdoMet</note>
    </ligand>
</feature>
<feature type="binding site" evidence="13">
    <location>
        <position position="423"/>
    </location>
    <ligand>
        <name>substrate</name>
    </ligand>
</feature>
<evidence type="ECO:0000256" key="2">
    <source>
        <dbReference type="ARBA" id="ARBA00004948"/>
    </source>
</evidence>